<organism evidence="1 2">
    <name type="scientific">Mus spicilegus</name>
    <name type="common">Mound-building mouse</name>
    <dbReference type="NCBI Taxonomy" id="10103"/>
    <lineage>
        <taxon>Eukaryota</taxon>
        <taxon>Metazoa</taxon>
        <taxon>Chordata</taxon>
        <taxon>Craniata</taxon>
        <taxon>Vertebrata</taxon>
        <taxon>Euteleostomi</taxon>
        <taxon>Mammalia</taxon>
        <taxon>Eutheria</taxon>
        <taxon>Euarchontoglires</taxon>
        <taxon>Glires</taxon>
        <taxon>Rodentia</taxon>
        <taxon>Myomorpha</taxon>
        <taxon>Muroidea</taxon>
        <taxon>Muridae</taxon>
        <taxon>Murinae</taxon>
        <taxon>Mus</taxon>
        <taxon>Mus</taxon>
    </lineage>
</organism>
<evidence type="ECO:0000313" key="1">
    <source>
        <dbReference type="Ensembl" id="ENSMSIP00000002629.1"/>
    </source>
</evidence>
<dbReference type="Ensembl" id="ENSMSIT00000003341.1">
    <property type="protein sequence ID" value="ENSMSIP00000002629.1"/>
    <property type="gene ID" value="ENSMSIG00000002491.1"/>
</dbReference>
<name>A0A8C6G9G3_MUSSI</name>
<accession>A0A8C6G9G3</accession>
<reference evidence="1" key="1">
    <citation type="submission" date="2025-08" db="UniProtKB">
        <authorList>
            <consortium name="Ensembl"/>
        </authorList>
    </citation>
    <scope>IDENTIFICATION</scope>
</reference>
<keyword evidence="2" id="KW-1185">Reference proteome</keyword>
<reference evidence="1" key="2">
    <citation type="submission" date="2025-09" db="UniProtKB">
        <authorList>
            <consortium name="Ensembl"/>
        </authorList>
    </citation>
    <scope>IDENTIFICATION</scope>
</reference>
<sequence length="108" mass="12496">MKTRGRCPLVDSFEEVTLKEWSRVGKKQRLNPPPLRAIHPHCYRKEAVEGTTRDEGYKKQLELYFTRQTLQMQFVVLLSSVRADISCSCLGHEIKKGDVYSLKYIHGA</sequence>
<dbReference type="GeneTree" id="ENSGT01090000261338"/>
<dbReference type="Proteomes" id="UP000694415">
    <property type="component" value="Unplaced"/>
</dbReference>
<evidence type="ECO:0000313" key="2">
    <source>
        <dbReference type="Proteomes" id="UP000694415"/>
    </source>
</evidence>
<dbReference type="AlphaFoldDB" id="A0A8C6G9G3"/>
<protein>
    <submittedName>
        <fullName evidence="1">Predicted gene 11541</fullName>
    </submittedName>
</protein>
<proteinExistence type="predicted"/>